<organism evidence="4 5">
    <name type="scientific">Aspergillus pseudoustus</name>
    <dbReference type="NCBI Taxonomy" id="1810923"/>
    <lineage>
        <taxon>Eukaryota</taxon>
        <taxon>Fungi</taxon>
        <taxon>Dikarya</taxon>
        <taxon>Ascomycota</taxon>
        <taxon>Pezizomycotina</taxon>
        <taxon>Eurotiomycetes</taxon>
        <taxon>Eurotiomycetidae</taxon>
        <taxon>Eurotiales</taxon>
        <taxon>Aspergillaceae</taxon>
        <taxon>Aspergillus</taxon>
        <taxon>Aspergillus subgen. Nidulantes</taxon>
    </lineage>
</organism>
<dbReference type="SUPFAM" id="SSF52833">
    <property type="entry name" value="Thioredoxin-like"/>
    <property type="match status" value="1"/>
</dbReference>
<comment type="caution">
    <text evidence="4">The sequence shown here is derived from an EMBL/GenBank/DDBJ whole genome shotgun (WGS) entry which is preliminary data.</text>
</comment>
<dbReference type="EMBL" id="JBFXLU010000007">
    <property type="protein sequence ID" value="KAL2856449.1"/>
    <property type="molecule type" value="Genomic_DNA"/>
</dbReference>
<dbReference type="InterPro" id="IPR004045">
    <property type="entry name" value="Glutathione_S-Trfase_N"/>
</dbReference>
<dbReference type="InterPro" id="IPR040079">
    <property type="entry name" value="Glutathione_S-Trfase"/>
</dbReference>
<dbReference type="SUPFAM" id="SSF47616">
    <property type="entry name" value="GST C-terminal domain-like"/>
    <property type="match status" value="1"/>
</dbReference>
<dbReference type="SFLD" id="SFLDS00019">
    <property type="entry name" value="Glutathione_Transferase_(cytos"/>
    <property type="match status" value="1"/>
</dbReference>
<dbReference type="PANTHER" id="PTHR44051:SF9">
    <property type="entry name" value="GLUTATHIONE S-TRANSFERASE 1"/>
    <property type="match status" value="1"/>
</dbReference>
<feature type="domain" description="GST N-terminal" evidence="2">
    <location>
        <begin position="1"/>
        <end position="82"/>
    </location>
</feature>
<dbReference type="CDD" id="cd03046">
    <property type="entry name" value="GST_N_GTT1_like"/>
    <property type="match status" value="1"/>
</dbReference>
<evidence type="ECO:0000313" key="5">
    <source>
        <dbReference type="Proteomes" id="UP001610446"/>
    </source>
</evidence>
<evidence type="ECO:0000259" key="2">
    <source>
        <dbReference type="PROSITE" id="PS50404"/>
    </source>
</evidence>
<dbReference type="InterPro" id="IPR036282">
    <property type="entry name" value="Glutathione-S-Trfase_C_sf"/>
</dbReference>
<comment type="similarity">
    <text evidence="1">Belongs to the GST superfamily.</text>
</comment>
<evidence type="ECO:0000313" key="4">
    <source>
        <dbReference type="EMBL" id="KAL2856449.1"/>
    </source>
</evidence>
<dbReference type="InterPro" id="IPR010987">
    <property type="entry name" value="Glutathione-S-Trfase_C-like"/>
</dbReference>
<name>A0ABR4KVY2_9EURO</name>
<dbReference type="SFLD" id="SFLDG01150">
    <property type="entry name" value="Main.1:_Beta-like"/>
    <property type="match status" value="1"/>
</dbReference>
<dbReference type="InterPro" id="IPR004046">
    <property type="entry name" value="GST_C"/>
</dbReference>
<evidence type="ECO:0000256" key="1">
    <source>
        <dbReference type="ARBA" id="ARBA00007409"/>
    </source>
</evidence>
<dbReference type="Proteomes" id="UP001610446">
    <property type="component" value="Unassembled WGS sequence"/>
</dbReference>
<reference evidence="4 5" key="1">
    <citation type="submission" date="2024-07" db="EMBL/GenBank/DDBJ databases">
        <title>Section-level genome sequencing and comparative genomics of Aspergillus sections Usti and Cavernicolus.</title>
        <authorList>
            <consortium name="Lawrence Berkeley National Laboratory"/>
            <person name="Nybo J.L."/>
            <person name="Vesth T.C."/>
            <person name="Theobald S."/>
            <person name="Frisvad J.C."/>
            <person name="Larsen T.O."/>
            <person name="Kjaerboelling I."/>
            <person name="Rothschild-Mancinelli K."/>
            <person name="Lyhne E.K."/>
            <person name="Kogle M.E."/>
            <person name="Barry K."/>
            <person name="Clum A."/>
            <person name="Na H."/>
            <person name="Ledsgaard L."/>
            <person name="Lin J."/>
            <person name="Lipzen A."/>
            <person name="Kuo A."/>
            <person name="Riley R."/>
            <person name="Mondo S."/>
            <person name="Labutti K."/>
            <person name="Haridas S."/>
            <person name="Pangalinan J."/>
            <person name="Salamov A.A."/>
            <person name="Simmons B.A."/>
            <person name="Magnuson J.K."/>
            <person name="Chen J."/>
            <person name="Drula E."/>
            <person name="Henrissat B."/>
            <person name="Wiebenga A."/>
            <person name="Lubbers R.J."/>
            <person name="Gomes A.C."/>
            <person name="Makela M.R."/>
            <person name="Stajich J."/>
            <person name="Grigoriev I.V."/>
            <person name="Mortensen U.H."/>
            <person name="De Vries R.P."/>
            <person name="Baker S.E."/>
            <person name="Andersen M.R."/>
        </authorList>
    </citation>
    <scope>NUCLEOTIDE SEQUENCE [LARGE SCALE GENOMIC DNA]</scope>
    <source>
        <strain evidence="4 5">CBS 123904</strain>
    </source>
</reference>
<keyword evidence="5" id="KW-1185">Reference proteome</keyword>
<dbReference type="Pfam" id="PF00043">
    <property type="entry name" value="GST_C"/>
    <property type="match status" value="1"/>
</dbReference>
<dbReference type="Pfam" id="PF13409">
    <property type="entry name" value="GST_N_2"/>
    <property type="match status" value="1"/>
</dbReference>
<dbReference type="PROSITE" id="PS50405">
    <property type="entry name" value="GST_CTER"/>
    <property type="match status" value="1"/>
</dbReference>
<dbReference type="PROSITE" id="PS50404">
    <property type="entry name" value="GST_NTER"/>
    <property type="match status" value="1"/>
</dbReference>
<sequence length="230" mass="25775">MPLTIHHLGASTSERLLWLCEELCIPYTLIPHRRSSRTLLAPRELRSLHPQGTAPVIQDGDVVLAETAACVEYIAQKHGGGRLFLSPSHARYADFVYWFHWANGTLMPNISRVMVLQMAGIRDAKHPMVKFAQDRLDKSLKALDDRLTAGNTWLAGGEEFTAADVMMVFPLTTGRYFTPFSLAKYPNILAYLKRVGEREAYRRAMSKGDPGLELELALGAEPPKRDLSKL</sequence>
<evidence type="ECO:0000259" key="3">
    <source>
        <dbReference type="PROSITE" id="PS50405"/>
    </source>
</evidence>
<proteinExistence type="inferred from homology"/>
<dbReference type="Gene3D" id="3.40.30.10">
    <property type="entry name" value="Glutaredoxin"/>
    <property type="match status" value="1"/>
</dbReference>
<accession>A0ABR4KVY2</accession>
<dbReference type="Gene3D" id="1.20.1050.10">
    <property type="match status" value="1"/>
</dbReference>
<dbReference type="InterPro" id="IPR036249">
    <property type="entry name" value="Thioredoxin-like_sf"/>
</dbReference>
<feature type="domain" description="GST C-terminal" evidence="3">
    <location>
        <begin position="88"/>
        <end position="214"/>
    </location>
</feature>
<dbReference type="PANTHER" id="PTHR44051">
    <property type="entry name" value="GLUTATHIONE S-TRANSFERASE-RELATED"/>
    <property type="match status" value="1"/>
</dbReference>
<dbReference type="SFLD" id="SFLDG00358">
    <property type="entry name" value="Main_(cytGST)"/>
    <property type="match status" value="1"/>
</dbReference>
<protein>
    <submittedName>
        <fullName evidence="4">Glutathione S-transferase</fullName>
    </submittedName>
</protein>
<gene>
    <name evidence="4" type="ORF">BJY01DRAFT_179185</name>
</gene>